<dbReference type="Proteomes" id="UP000694562">
    <property type="component" value="Unplaced"/>
</dbReference>
<feature type="binding site" evidence="6">
    <location>
        <position position="202"/>
    </location>
    <ligand>
        <name>Ca(2+)</name>
        <dbReference type="ChEBI" id="CHEBI:29108"/>
    </ligand>
</feature>
<evidence type="ECO:0000259" key="9">
    <source>
        <dbReference type="Pfam" id="PF00151"/>
    </source>
</evidence>
<evidence type="ECO:0000256" key="2">
    <source>
        <dbReference type="ARBA" id="ARBA00010701"/>
    </source>
</evidence>
<dbReference type="EC" id="3.1.1.3" evidence="8"/>
<comment type="similarity">
    <text evidence="2 7">Belongs to the AB hydrolase superfamily. Lipase family.</text>
</comment>
<dbReference type="Gene3D" id="2.60.60.20">
    <property type="entry name" value="PLAT/LH2 domain"/>
    <property type="match status" value="1"/>
</dbReference>
<keyword evidence="4 8" id="KW-1015">Disulfide bond</keyword>
<keyword evidence="8" id="KW-0443">Lipid metabolism</keyword>
<dbReference type="InterPro" id="IPR016272">
    <property type="entry name" value="Lipase_LIPH"/>
</dbReference>
<sequence>MKIIWDFTAVVEVCYKRLGCFTDSPPWSGIPGRQLAGLPSSPENVNTKFFLYTRDNILKYQKISATNPSTIKASNFRTHRKTRFIIHGHLAGADLPWITNMCRVQYDYYVNCILTDWRGGSSGLYTDAVNNVRIVGAELVYLVNLLEKDYGYSPANIHFIGHSLGAHAAGEAGRRKPGIGRITGLDPAGPLFQYTPTMVRLDPSDAEFVDIIHTHAGILQTCGHLDFYPNGGKKMPGCKQLRVPPASRNINDLMKEYRSIGCGHKRSLRYYAESIIIPNGFVGYQCETYRAFVLGDCFPCPKEGCPLMGHYADRFLHKTEKEQQKVYLNTGPSPPYAHKASFLGLSFGRGTFQPGNTYLNYIDTEISGNISKVEFLWKMHLSHVHGGCMGAEEVTIISGENGNMSVFCGHGTVRPSTWQPLVLC</sequence>
<feature type="active site" description="Charge relay system" evidence="5">
    <location>
        <position position="264"/>
    </location>
</feature>
<proteinExistence type="inferred from homology"/>
<evidence type="ECO:0000256" key="4">
    <source>
        <dbReference type="ARBA" id="ARBA00023157"/>
    </source>
</evidence>
<evidence type="ECO:0000256" key="5">
    <source>
        <dbReference type="PIRSR" id="PIRSR000865-1"/>
    </source>
</evidence>
<dbReference type="InterPro" id="IPR036392">
    <property type="entry name" value="PLAT/LH2_dom_sf"/>
</dbReference>
<dbReference type="OMA" id="PGCSFGT"/>
<keyword evidence="6" id="KW-0479">Metal-binding</keyword>
<dbReference type="InterPro" id="IPR029058">
    <property type="entry name" value="AB_hydrolase_fold"/>
</dbReference>
<evidence type="ECO:0000313" key="10">
    <source>
        <dbReference type="Ensembl" id="ENSFTIP00000008379.1"/>
    </source>
</evidence>
<dbReference type="GO" id="GO:0016042">
    <property type="term" value="P:lipid catabolic process"/>
    <property type="evidence" value="ECO:0007669"/>
    <property type="project" value="UniProtKB-KW"/>
</dbReference>
<dbReference type="InterPro" id="IPR002331">
    <property type="entry name" value="Lipase_panc"/>
</dbReference>
<dbReference type="PANTHER" id="PTHR11610:SF159">
    <property type="entry name" value="TRIACYLGLYCEROL LIPASE"/>
    <property type="match status" value="1"/>
</dbReference>
<dbReference type="PANTHER" id="PTHR11610">
    <property type="entry name" value="LIPASE"/>
    <property type="match status" value="1"/>
</dbReference>
<dbReference type="AlphaFoldDB" id="A0A8C4UE11"/>
<dbReference type="GO" id="GO:0046872">
    <property type="term" value="F:metal ion binding"/>
    <property type="evidence" value="ECO:0007669"/>
    <property type="project" value="UniProtKB-KW"/>
</dbReference>
<evidence type="ECO:0000256" key="8">
    <source>
        <dbReference type="RuleBase" id="RU362046"/>
    </source>
</evidence>
<evidence type="ECO:0000256" key="6">
    <source>
        <dbReference type="PIRSR" id="PIRSR000865-2"/>
    </source>
</evidence>
<feature type="binding site" evidence="6">
    <location>
        <position position="205"/>
    </location>
    <ligand>
        <name>Ca(2+)</name>
        <dbReference type="ChEBI" id="CHEBI:29108"/>
    </ligand>
</feature>
<comment type="subcellular location">
    <subcellularLocation>
        <location evidence="1 8">Secreted</location>
    </subcellularLocation>
</comment>
<comment type="catalytic activity">
    <reaction evidence="8">
        <text>a triacylglycerol + H2O = a diacylglycerol + a fatty acid + H(+)</text>
        <dbReference type="Rhea" id="RHEA:12044"/>
        <dbReference type="ChEBI" id="CHEBI:15377"/>
        <dbReference type="ChEBI" id="CHEBI:15378"/>
        <dbReference type="ChEBI" id="CHEBI:17855"/>
        <dbReference type="ChEBI" id="CHEBI:18035"/>
        <dbReference type="ChEBI" id="CHEBI:28868"/>
        <dbReference type="EC" id="3.1.1.3"/>
    </reaction>
</comment>
<name>A0A8C4UE11_FALTI</name>
<dbReference type="OrthoDB" id="199913at2759"/>
<evidence type="ECO:0000256" key="7">
    <source>
        <dbReference type="RuleBase" id="RU004262"/>
    </source>
</evidence>
<feature type="active site" description="Charge relay system" evidence="5">
    <location>
        <position position="186"/>
    </location>
</feature>
<dbReference type="CDD" id="cd00707">
    <property type="entry name" value="Pancreat_lipase_like"/>
    <property type="match status" value="1"/>
</dbReference>
<keyword evidence="8" id="KW-0442">Lipid degradation</keyword>
<dbReference type="InterPro" id="IPR013818">
    <property type="entry name" value="Lipase"/>
</dbReference>
<dbReference type="GO" id="GO:0005615">
    <property type="term" value="C:extracellular space"/>
    <property type="evidence" value="ECO:0007669"/>
    <property type="project" value="TreeGrafter"/>
</dbReference>
<dbReference type="SUPFAM" id="SSF49723">
    <property type="entry name" value="Lipase/lipooxygenase domain (PLAT/LH2 domain)"/>
    <property type="match status" value="1"/>
</dbReference>
<keyword evidence="3 8" id="KW-0964">Secreted</keyword>
<dbReference type="PIRSF" id="PIRSF000865">
    <property type="entry name" value="Lipoprotein_lipase_LIPH"/>
    <property type="match status" value="1"/>
</dbReference>
<accession>A0A8C4UE11</accession>
<keyword evidence="11" id="KW-1185">Reference proteome</keyword>
<keyword evidence="6" id="KW-0106">Calcium</keyword>
<dbReference type="PRINTS" id="PR00823">
    <property type="entry name" value="PANCLIPASE"/>
</dbReference>
<dbReference type="InterPro" id="IPR033906">
    <property type="entry name" value="Lipase_N"/>
</dbReference>
<dbReference type="Gene3D" id="3.40.50.1820">
    <property type="entry name" value="alpha/beta hydrolase"/>
    <property type="match status" value="1"/>
</dbReference>
<protein>
    <recommendedName>
        <fullName evidence="8">Triacylglycerol lipase</fullName>
        <ecNumber evidence="8">3.1.1.3</ecNumber>
    </recommendedName>
    <alternativeName>
        <fullName evidence="8">Pancreatic lipase</fullName>
    </alternativeName>
</protein>
<dbReference type="PRINTS" id="PR00821">
    <property type="entry name" value="TAGLIPASE"/>
</dbReference>
<dbReference type="Pfam" id="PF00151">
    <property type="entry name" value="Lipase"/>
    <property type="match status" value="1"/>
</dbReference>
<evidence type="ECO:0000256" key="3">
    <source>
        <dbReference type="ARBA" id="ARBA00022525"/>
    </source>
</evidence>
<feature type="domain" description="Lipase" evidence="9">
    <location>
        <begin position="12"/>
        <end position="336"/>
    </location>
</feature>
<evidence type="ECO:0000313" key="11">
    <source>
        <dbReference type="Proteomes" id="UP000694562"/>
    </source>
</evidence>
<reference evidence="10" key="2">
    <citation type="submission" date="2025-09" db="UniProtKB">
        <authorList>
            <consortium name="Ensembl"/>
        </authorList>
    </citation>
    <scope>IDENTIFICATION</scope>
</reference>
<feature type="binding site" evidence="6">
    <location>
        <position position="200"/>
    </location>
    <ligand>
        <name>Ca(2+)</name>
        <dbReference type="ChEBI" id="CHEBI:29108"/>
    </ligand>
</feature>
<dbReference type="GO" id="GO:0004465">
    <property type="term" value="F:lipoprotein lipase activity"/>
    <property type="evidence" value="ECO:0007669"/>
    <property type="project" value="TreeGrafter"/>
</dbReference>
<evidence type="ECO:0000256" key="1">
    <source>
        <dbReference type="ARBA" id="ARBA00004613"/>
    </source>
</evidence>
<feature type="active site" description="Nucleophile" evidence="5">
    <location>
        <position position="163"/>
    </location>
</feature>
<dbReference type="InterPro" id="IPR000734">
    <property type="entry name" value="TAG_lipase"/>
</dbReference>
<organism evidence="10 11">
    <name type="scientific">Falco tinnunculus</name>
    <name type="common">Common kestrel</name>
    <dbReference type="NCBI Taxonomy" id="100819"/>
    <lineage>
        <taxon>Eukaryota</taxon>
        <taxon>Metazoa</taxon>
        <taxon>Chordata</taxon>
        <taxon>Craniata</taxon>
        <taxon>Vertebrata</taxon>
        <taxon>Euteleostomi</taxon>
        <taxon>Archelosauria</taxon>
        <taxon>Archosauria</taxon>
        <taxon>Dinosauria</taxon>
        <taxon>Saurischia</taxon>
        <taxon>Theropoda</taxon>
        <taxon>Coelurosauria</taxon>
        <taxon>Aves</taxon>
        <taxon>Neognathae</taxon>
        <taxon>Neoaves</taxon>
        <taxon>Telluraves</taxon>
        <taxon>Australaves</taxon>
        <taxon>Falconiformes</taxon>
        <taxon>Falconidae</taxon>
        <taxon>Falco</taxon>
    </lineage>
</organism>
<dbReference type="Ensembl" id="ENSFTIT00000008753.1">
    <property type="protein sequence ID" value="ENSFTIP00000008379.1"/>
    <property type="gene ID" value="ENSFTIG00000005642.1"/>
</dbReference>
<dbReference type="FunFam" id="3.40.50.1820:FF:000033">
    <property type="entry name" value="Pancreatic triacylglycerol lipase"/>
    <property type="match status" value="1"/>
</dbReference>
<reference evidence="10" key="1">
    <citation type="submission" date="2025-08" db="UniProtKB">
        <authorList>
            <consortium name="Ensembl"/>
        </authorList>
    </citation>
    <scope>IDENTIFICATION</scope>
</reference>
<dbReference type="SUPFAM" id="SSF53474">
    <property type="entry name" value="alpha/beta-Hydrolases"/>
    <property type="match status" value="1"/>
</dbReference>